<dbReference type="Pfam" id="PF13365">
    <property type="entry name" value="Trypsin_2"/>
    <property type="match status" value="1"/>
</dbReference>
<dbReference type="AlphaFoldDB" id="A0A4R5QJM7"/>
<dbReference type="OrthoDB" id="9758917at2"/>
<organism evidence="4 5">
    <name type="scientific">Dankookia rubra</name>
    <dbReference type="NCBI Taxonomy" id="1442381"/>
    <lineage>
        <taxon>Bacteria</taxon>
        <taxon>Pseudomonadati</taxon>
        <taxon>Pseudomonadota</taxon>
        <taxon>Alphaproteobacteria</taxon>
        <taxon>Acetobacterales</taxon>
        <taxon>Roseomonadaceae</taxon>
        <taxon>Dankookia</taxon>
    </lineage>
</organism>
<dbReference type="InterPro" id="IPR001940">
    <property type="entry name" value="Peptidase_S1C"/>
</dbReference>
<evidence type="ECO:0000313" key="4">
    <source>
        <dbReference type="EMBL" id="TDH63376.1"/>
    </source>
</evidence>
<evidence type="ECO:0000259" key="3">
    <source>
        <dbReference type="PROSITE" id="PS50106"/>
    </source>
</evidence>
<dbReference type="PANTHER" id="PTHR43343">
    <property type="entry name" value="PEPTIDASE S12"/>
    <property type="match status" value="1"/>
</dbReference>
<evidence type="ECO:0000313" key="5">
    <source>
        <dbReference type="Proteomes" id="UP000295096"/>
    </source>
</evidence>
<keyword evidence="2" id="KW-0378">Hydrolase</keyword>
<dbReference type="GO" id="GO:0006508">
    <property type="term" value="P:proteolysis"/>
    <property type="evidence" value="ECO:0007669"/>
    <property type="project" value="UniProtKB-KW"/>
</dbReference>
<dbReference type="InterPro" id="IPR001478">
    <property type="entry name" value="PDZ"/>
</dbReference>
<dbReference type="SUPFAM" id="SSF50494">
    <property type="entry name" value="Trypsin-like serine proteases"/>
    <property type="match status" value="1"/>
</dbReference>
<name>A0A4R5QJM7_9PROT</name>
<gene>
    <name evidence="4" type="ORF">E2C06_05920</name>
</gene>
<dbReference type="SUPFAM" id="SSF50156">
    <property type="entry name" value="PDZ domain-like"/>
    <property type="match status" value="1"/>
</dbReference>
<dbReference type="PROSITE" id="PS50106">
    <property type="entry name" value="PDZ"/>
    <property type="match status" value="1"/>
</dbReference>
<dbReference type="GO" id="GO:0004252">
    <property type="term" value="F:serine-type endopeptidase activity"/>
    <property type="evidence" value="ECO:0007669"/>
    <property type="project" value="InterPro"/>
</dbReference>
<sequence>MHPPRIALRPFSSPPPSRIAILPSAPLPRRRLGLAATTLLLAAPLLPLAACAPAAAQRGALVADFADLAERVQPAVVNIAVTSEQRAEIPPELRGTPFERYFRDRQRNRRQEVMGAGSGFVIDPAGYIVTNNHVVGNASKVVVALQDGSELTARVVGTDELTDLALLKVEPRGPMVAVPWGSSSAARVGSWVLAAGNPFGLGGTVTAGIISARGREIGAGPFDDFIQTDAAINPGNSGGPLFNPAGEVIGINTAIYSPSGASAGIGFATPSDLARPVIEQLKRDGRVERGWLGVSVQDIVPEDGRAGRRGVMIAGIERNSPAGRAGLRQGDLVVAINGDRVETSRALVRTVAAIPPGQTLRLTVVREGRERDLPVQVGRRPSAG</sequence>
<dbReference type="PRINTS" id="PR00834">
    <property type="entry name" value="PROTEASES2C"/>
</dbReference>
<dbReference type="Gene3D" id="2.40.10.120">
    <property type="match status" value="1"/>
</dbReference>
<dbReference type="InterPro" id="IPR051201">
    <property type="entry name" value="Chloro_Bact_Ser_Proteases"/>
</dbReference>
<dbReference type="PANTHER" id="PTHR43343:SF3">
    <property type="entry name" value="PROTEASE DO-LIKE 8, CHLOROPLASTIC"/>
    <property type="match status" value="1"/>
</dbReference>
<evidence type="ECO:0000256" key="1">
    <source>
        <dbReference type="ARBA" id="ARBA00022670"/>
    </source>
</evidence>
<reference evidence="4 5" key="1">
    <citation type="journal article" date="2016" name="J. Microbiol.">
        <title>Dankookia rubra gen. nov., sp. nov., an alphaproteobacterium isolated from sediment of a shallow stream.</title>
        <authorList>
            <person name="Kim W.H."/>
            <person name="Kim D.H."/>
            <person name="Kang K."/>
            <person name="Ahn T.Y."/>
        </authorList>
    </citation>
    <scope>NUCLEOTIDE SEQUENCE [LARGE SCALE GENOMIC DNA]</scope>
    <source>
        <strain evidence="4 5">JCM30602</strain>
    </source>
</reference>
<dbReference type="InterPro" id="IPR036034">
    <property type="entry name" value="PDZ_sf"/>
</dbReference>
<dbReference type="InterPro" id="IPR009003">
    <property type="entry name" value="Peptidase_S1_PA"/>
</dbReference>
<keyword evidence="5" id="KW-1185">Reference proteome</keyword>
<accession>A0A4R5QJM7</accession>
<dbReference type="RefSeq" id="WP_133287673.1">
    <property type="nucleotide sequence ID" value="NZ_SMSJ01000005.1"/>
</dbReference>
<dbReference type="Proteomes" id="UP000295096">
    <property type="component" value="Unassembled WGS sequence"/>
</dbReference>
<dbReference type="EMBL" id="SMSJ01000005">
    <property type="protein sequence ID" value="TDH63376.1"/>
    <property type="molecule type" value="Genomic_DNA"/>
</dbReference>
<proteinExistence type="predicted"/>
<dbReference type="Pfam" id="PF13180">
    <property type="entry name" value="PDZ_2"/>
    <property type="match status" value="1"/>
</dbReference>
<dbReference type="Gene3D" id="2.30.42.10">
    <property type="match status" value="1"/>
</dbReference>
<comment type="caution">
    <text evidence="4">The sequence shown here is derived from an EMBL/GenBank/DDBJ whole genome shotgun (WGS) entry which is preliminary data.</text>
</comment>
<protein>
    <submittedName>
        <fullName evidence="4">PDZ domain-containing protein</fullName>
    </submittedName>
</protein>
<evidence type="ECO:0000256" key="2">
    <source>
        <dbReference type="ARBA" id="ARBA00022801"/>
    </source>
</evidence>
<dbReference type="SMART" id="SM00228">
    <property type="entry name" value="PDZ"/>
    <property type="match status" value="1"/>
</dbReference>
<keyword evidence="1" id="KW-0645">Protease</keyword>
<feature type="domain" description="PDZ" evidence="3">
    <location>
        <begin position="278"/>
        <end position="342"/>
    </location>
</feature>